<evidence type="ECO:0000313" key="3">
    <source>
        <dbReference type="WBParaSite" id="L893_g27367.t1"/>
    </source>
</evidence>
<dbReference type="PANTHER" id="PTHR15688">
    <property type="entry name" value="KINETOCHORE-ASSOCIATED PROTEIN 1"/>
    <property type="match status" value="1"/>
</dbReference>
<dbReference type="GO" id="GO:0005737">
    <property type="term" value="C:cytoplasm"/>
    <property type="evidence" value="ECO:0007669"/>
    <property type="project" value="TreeGrafter"/>
</dbReference>
<evidence type="ECO:0000259" key="1">
    <source>
        <dbReference type="Pfam" id="PF24516"/>
    </source>
</evidence>
<organism evidence="2 3">
    <name type="scientific">Steinernema glaseri</name>
    <dbReference type="NCBI Taxonomy" id="37863"/>
    <lineage>
        <taxon>Eukaryota</taxon>
        <taxon>Metazoa</taxon>
        <taxon>Ecdysozoa</taxon>
        <taxon>Nematoda</taxon>
        <taxon>Chromadorea</taxon>
        <taxon>Rhabditida</taxon>
        <taxon>Tylenchina</taxon>
        <taxon>Panagrolaimomorpha</taxon>
        <taxon>Strongyloidoidea</taxon>
        <taxon>Steinernematidae</taxon>
        <taxon>Steinernema</taxon>
    </lineage>
</organism>
<dbReference type="GO" id="GO:0005828">
    <property type="term" value="C:kinetochore microtubule"/>
    <property type="evidence" value="ECO:0007669"/>
    <property type="project" value="TreeGrafter"/>
</dbReference>
<dbReference type="WBParaSite" id="L893_g27367.t1">
    <property type="protein sequence ID" value="L893_g27367.t1"/>
    <property type="gene ID" value="L893_g27367"/>
</dbReference>
<proteinExistence type="predicted"/>
<reference evidence="3" key="1">
    <citation type="submission" date="2016-11" db="UniProtKB">
        <authorList>
            <consortium name="WormBaseParasite"/>
        </authorList>
    </citation>
    <scope>IDENTIFICATION</scope>
</reference>
<dbReference type="GO" id="GO:0000070">
    <property type="term" value="P:mitotic sister chromatid segregation"/>
    <property type="evidence" value="ECO:0007669"/>
    <property type="project" value="TreeGrafter"/>
</dbReference>
<accession>A0A1I7ZKP3</accession>
<dbReference type="GO" id="GO:1990423">
    <property type="term" value="C:RZZ complex"/>
    <property type="evidence" value="ECO:0007669"/>
    <property type="project" value="TreeGrafter"/>
</dbReference>
<dbReference type="GO" id="GO:1903394">
    <property type="term" value="P:protein localization to kinetochore involved in kinetochore assembly"/>
    <property type="evidence" value="ECO:0007669"/>
    <property type="project" value="TreeGrafter"/>
</dbReference>
<dbReference type="AlphaFoldDB" id="A0A1I7ZKP3"/>
<feature type="domain" description="KNTC1 second ARM-repeats" evidence="1">
    <location>
        <begin position="92"/>
        <end position="232"/>
    </location>
</feature>
<sequence>MQSLALLYSDSQDEDIPMGRLNVYAHDLSVMAKLRDKYALKMSHKTYKDQNVHTICHMILERIKSVEKIREQVQKFAVPYMEEHRLRKDETLYDYICAVAGENIYKTTSNSNPWDERCLEISQVIENIHIRCRAVIDIARRSRTPWTTSLTSAVKAMLREPTIDKDLIKELHRQCQLAEFGKILIRYEIPLSVMENAEKYSRSFVGILKRICRPETDGEARLKCIEDCLELVRLLKKLGSSLSDVKPEFIYATYATAIENDIVNKSLEAAF</sequence>
<dbReference type="InterPro" id="IPR055404">
    <property type="entry name" value="ARM_KNTC1_2nd"/>
</dbReference>
<name>A0A1I7ZKP3_9BILA</name>
<dbReference type="InterPro" id="IPR052802">
    <property type="entry name" value="KNTC1"/>
</dbReference>
<evidence type="ECO:0000313" key="2">
    <source>
        <dbReference type="Proteomes" id="UP000095287"/>
    </source>
</evidence>
<dbReference type="GO" id="GO:0031267">
    <property type="term" value="F:small GTPase binding"/>
    <property type="evidence" value="ECO:0007669"/>
    <property type="project" value="TreeGrafter"/>
</dbReference>
<dbReference type="Proteomes" id="UP000095287">
    <property type="component" value="Unplaced"/>
</dbReference>
<dbReference type="PANTHER" id="PTHR15688:SF1">
    <property type="entry name" value="KINETOCHORE-ASSOCIATED PROTEIN 1"/>
    <property type="match status" value="1"/>
</dbReference>
<keyword evidence="2" id="KW-1185">Reference proteome</keyword>
<dbReference type="GO" id="GO:0007094">
    <property type="term" value="P:mitotic spindle assembly checkpoint signaling"/>
    <property type="evidence" value="ECO:0007669"/>
    <property type="project" value="TreeGrafter"/>
</dbReference>
<dbReference type="Pfam" id="PF24516">
    <property type="entry name" value="ARM_KNTC1_2nd"/>
    <property type="match status" value="1"/>
</dbReference>
<protein>
    <recommendedName>
        <fullName evidence="1">KNTC1 second ARM-repeats domain-containing protein</fullName>
    </recommendedName>
</protein>